<dbReference type="Gene3D" id="3.90.1570.10">
    <property type="entry name" value="tt1808, chain A"/>
    <property type="match status" value="1"/>
</dbReference>
<evidence type="ECO:0000313" key="2">
    <source>
        <dbReference type="EMBL" id="PAX07213.1"/>
    </source>
</evidence>
<dbReference type="InterPro" id="IPR008538">
    <property type="entry name" value="Uma2"/>
</dbReference>
<dbReference type="Pfam" id="PF05685">
    <property type="entry name" value="Uma2"/>
    <property type="match status" value="1"/>
</dbReference>
<dbReference type="PANTHER" id="PTHR36558:SF1">
    <property type="entry name" value="RESTRICTION ENDONUCLEASE DOMAIN-CONTAINING PROTEIN-RELATED"/>
    <property type="match status" value="1"/>
</dbReference>
<organism evidence="2 3">
    <name type="scientific">Sphingomonas lenta</name>
    <dbReference type="NCBI Taxonomy" id="1141887"/>
    <lineage>
        <taxon>Bacteria</taxon>
        <taxon>Pseudomonadati</taxon>
        <taxon>Pseudomonadota</taxon>
        <taxon>Alphaproteobacteria</taxon>
        <taxon>Sphingomonadales</taxon>
        <taxon>Sphingomonadaceae</taxon>
        <taxon>Sphingomonas</taxon>
    </lineage>
</organism>
<sequence length="189" mass="20794">MVHMASIALDPAYRRVSVEEFLRMDFGDAKAELEDGIIFMMAGGTPEHALIAARLIRHLGNALDGSGCEPVGSDMPLRTEERTMRLPDVSVYCGPIGRPEDPGRAGPVVLIEVLSPSTSDHDQKVKLLEYQALPSVREIMFIDPITGAVRAVRRSDDDGWSDRWLRGDEQLELRSLGVSLTRAELGLPD</sequence>
<feature type="domain" description="Putative restriction endonuclease" evidence="1">
    <location>
        <begin position="18"/>
        <end position="180"/>
    </location>
</feature>
<dbReference type="OrthoDB" id="155284at2"/>
<accession>A0A2A2SDC2</accession>
<name>A0A2A2SDC2_9SPHN</name>
<gene>
    <name evidence="2" type="ORF">CKY28_14365</name>
</gene>
<evidence type="ECO:0000259" key="1">
    <source>
        <dbReference type="Pfam" id="PF05685"/>
    </source>
</evidence>
<comment type="caution">
    <text evidence="2">The sequence shown here is derived from an EMBL/GenBank/DDBJ whole genome shotgun (WGS) entry which is preliminary data.</text>
</comment>
<dbReference type="AlphaFoldDB" id="A0A2A2SDC2"/>
<dbReference type="Proteomes" id="UP000218151">
    <property type="component" value="Unassembled WGS sequence"/>
</dbReference>
<dbReference type="SUPFAM" id="SSF52980">
    <property type="entry name" value="Restriction endonuclease-like"/>
    <property type="match status" value="1"/>
</dbReference>
<dbReference type="EMBL" id="NSLI01000004">
    <property type="protein sequence ID" value="PAX07213.1"/>
    <property type="molecule type" value="Genomic_DNA"/>
</dbReference>
<proteinExistence type="predicted"/>
<evidence type="ECO:0000313" key="3">
    <source>
        <dbReference type="Proteomes" id="UP000218151"/>
    </source>
</evidence>
<dbReference type="InterPro" id="IPR012296">
    <property type="entry name" value="Nuclease_put_TT1808"/>
</dbReference>
<protein>
    <recommendedName>
        <fullName evidence="1">Putative restriction endonuclease domain-containing protein</fullName>
    </recommendedName>
</protein>
<reference evidence="3" key="1">
    <citation type="submission" date="2017-09" db="EMBL/GenBank/DDBJ databases">
        <authorList>
            <person name="Feng G."/>
            <person name="Zhu H."/>
        </authorList>
    </citation>
    <scope>NUCLEOTIDE SEQUENCE [LARGE SCALE GENOMIC DNA]</scope>
    <source>
        <strain evidence="3">1PNM-20</strain>
    </source>
</reference>
<dbReference type="PANTHER" id="PTHR36558">
    <property type="entry name" value="GLR1098 PROTEIN"/>
    <property type="match status" value="1"/>
</dbReference>
<keyword evidence="3" id="KW-1185">Reference proteome</keyword>
<dbReference type="InterPro" id="IPR011335">
    <property type="entry name" value="Restrct_endonuc-II-like"/>
</dbReference>
<dbReference type="CDD" id="cd06260">
    <property type="entry name" value="DUF820-like"/>
    <property type="match status" value="1"/>
</dbReference>